<feature type="compositionally biased region" description="Polar residues" evidence="1">
    <location>
        <begin position="40"/>
        <end position="63"/>
    </location>
</feature>
<dbReference type="InParanoid" id="A0A409VQ68"/>
<feature type="compositionally biased region" description="Polar residues" evidence="1">
    <location>
        <begin position="1"/>
        <end position="11"/>
    </location>
</feature>
<feature type="compositionally biased region" description="Low complexity" evidence="1">
    <location>
        <begin position="67"/>
        <end position="79"/>
    </location>
</feature>
<reference evidence="2 3" key="1">
    <citation type="journal article" date="2018" name="Evol. Lett.">
        <title>Horizontal gene cluster transfer increased hallucinogenic mushroom diversity.</title>
        <authorList>
            <person name="Reynolds H.T."/>
            <person name="Vijayakumar V."/>
            <person name="Gluck-Thaler E."/>
            <person name="Korotkin H.B."/>
            <person name="Matheny P.B."/>
            <person name="Slot J.C."/>
        </authorList>
    </citation>
    <scope>NUCLEOTIDE SEQUENCE [LARGE SCALE GENOMIC DNA]</scope>
    <source>
        <strain evidence="2 3">2629</strain>
    </source>
</reference>
<protein>
    <submittedName>
        <fullName evidence="2">Uncharacterized protein</fullName>
    </submittedName>
</protein>
<keyword evidence="3" id="KW-1185">Reference proteome</keyword>
<feature type="compositionally biased region" description="Basic and acidic residues" evidence="1">
    <location>
        <begin position="251"/>
        <end position="262"/>
    </location>
</feature>
<dbReference type="Proteomes" id="UP000284842">
    <property type="component" value="Unassembled WGS sequence"/>
</dbReference>
<evidence type="ECO:0000313" key="2">
    <source>
        <dbReference type="EMBL" id="PPQ68378.1"/>
    </source>
</evidence>
<dbReference type="OrthoDB" id="3170343at2759"/>
<feature type="compositionally biased region" description="Low complexity" evidence="1">
    <location>
        <begin position="155"/>
        <end position="170"/>
    </location>
</feature>
<organism evidence="2 3">
    <name type="scientific">Panaeolus cyanescens</name>
    <dbReference type="NCBI Taxonomy" id="181874"/>
    <lineage>
        <taxon>Eukaryota</taxon>
        <taxon>Fungi</taxon>
        <taxon>Dikarya</taxon>
        <taxon>Basidiomycota</taxon>
        <taxon>Agaricomycotina</taxon>
        <taxon>Agaricomycetes</taxon>
        <taxon>Agaricomycetidae</taxon>
        <taxon>Agaricales</taxon>
        <taxon>Agaricineae</taxon>
        <taxon>Galeropsidaceae</taxon>
        <taxon>Panaeolus</taxon>
    </lineage>
</organism>
<sequence>MSSNTNTNNPYRSAMGSGMSGGAGDYAGSRDNTHDGYGGSNTFTNNRGVDTTDSESYGRSTGTDPRMTQSGMGTTGTTHSHLRSDQINATTDRPYGEPTGSGYYDPSRVNPSASSATGGMPGTDSELRSATAATGHNSGRGIHADQFYSQGMGSGMPTSTSTAGMGTTTGHHGHQSEGHHGHHHEHATDKEHCTMCHMVDERARQMGSMGQTSAATTGAGMPASGMGRPSGTSTGMGTGMPSSASQTAGMKDVHTETHEGPSKLHLRPGETVVEQETRVHRGVAPGEKSSSHTSGMGMSDASRAGMGTGAMGGTAAGMGHGTGMGAGTGMSSGLAGAGTGMSSGMTGTGAGMPGGMAGTGSAATKNVSMTDKVMGEAKKVAGKVTSNEEMMREGEERMTGTTAMHKN</sequence>
<accession>A0A409VQ68</accession>
<evidence type="ECO:0000313" key="3">
    <source>
        <dbReference type="Proteomes" id="UP000284842"/>
    </source>
</evidence>
<evidence type="ECO:0000256" key="1">
    <source>
        <dbReference type="SAM" id="MobiDB-lite"/>
    </source>
</evidence>
<dbReference type="EMBL" id="NHTK01006009">
    <property type="protein sequence ID" value="PPQ68378.1"/>
    <property type="molecule type" value="Genomic_DNA"/>
</dbReference>
<name>A0A409VQ68_9AGAR</name>
<dbReference type="AlphaFoldDB" id="A0A409VQ68"/>
<gene>
    <name evidence="2" type="ORF">CVT24_004799</name>
</gene>
<feature type="compositionally biased region" description="Low complexity" evidence="1">
    <location>
        <begin position="224"/>
        <end position="245"/>
    </location>
</feature>
<feature type="region of interest" description="Disordered" evidence="1">
    <location>
        <begin position="208"/>
        <end position="313"/>
    </location>
</feature>
<proteinExistence type="predicted"/>
<feature type="region of interest" description="Disordered" evidence="1">
    <location>
        <begin position="155"/>
        <end position="189"/>
    </location>
</feature>
<feature type="region of interest" description="Disordered" evidence="1">
    <location>
        <begin position="1"/>
        <end position="142"/>
    </location>
</feature>
<comment type="caution">
    <text evidence="2">The sequence shown here is derived from an EMBL/GenBank/DDBJ whole genome shotgun (WGS) entry which is preliminary data.</text>
</comment>